<dbReference type="PANTHER" id="PTHR31307:SF3">
    <property type="entry name" value="HOMEODOMAIN-LIKE SUPERFAMILY PROTEIN"/>
    <property type="match status" value="1"/>
</dbReference>
<evidence type="ECO:0000256" key="1">
    <source>
        <dbReference type="SAM" id="MobiDB-lite"/>
    </source>
</evidence>
<feature type="region of interest" description="Disordered" evidence="1">
    <location>
        <begin position="283"/>
        <end position="319"/>
    </location>
</feature>
<dbReference type="AlphaFoldDB" id="A0ABD1HLY7"/>
<reference evidence="3 4" key="1">
    <citation type="submission" date="2024-06" db="EMBL/GenBank/DDBJ databases">
        <title>A chromosome level genome sequence of Diviner's sage (Salvia divinorum).</title>
        <authorList>
            <person name="Ford S.A."/>
            <person name="Ro D.-K."/>
            <person name="Ness R.W."/>
            <person name="Phillips M.A."/>
        </authorList>
    </citation>
    <scope>NUCLEOTIDE SEQUENCE [LARGE SCALE GENOMIC DNA]</scope>
    <source>
        <strain evidence="3">SAF-2024a</strain>
        <tissue evidence="3">Leaf</tissue>
    </source>
</reference>
<accession>A0ABD1HLY7</accession>
<feature type="region of interest" description="Disordered" evidence="1">
    <location>
        <begin position="195"/>
        <end position="220"/>
    </location>
</feature>
<dbReference type="Pfam" id="PF13837">
    <property type="entry name" value="Myb_DNA-bind_4"/>
    <property type="match status" value="1"/>
</dbReference>
<feature type="compositionally biased region" description="Acidic residues" evidence="1">
    <location>
        <begin position="287"/>
        <end position="306"/>
    </location>
</feature>
<dbReference type="FunFam" id="1.10.10.60:FF:000152">
    <property type="entry name" value="Trihelix transcription factor ASIL2"/>
    <property type="match status" value="1"/>
</dbReference>
<dbReference type="InterPro" id="IPR044823">
    <property type="entry name" value="ASIL1/2-like"/>
</dbReference>
<gene>
    <name evidence="3" type="ORF">AAHA92_08048</name>
</gene>
<dbReference type="PROSITE" id="PS50090">
    <property type="entry name" value="MYB_LIKE"/>
    <property type="match status" value="1"/>
</dbReference>
<dbReference type="PANTHER" id="PTHR31307">
    <property type="entry name" value="TRIHELIX TRANSCRIPTION FACTOR ASIL2"/>
    <property type="match status" value="1"/>
</dbReference>
<feature type="compositionally biased region" description="Gly residues" evidence="1">
    <location>
        <begin position="200"/>
        <end position="209"/>
    </location>
</feature>
<evidence type="ECO:0000313" key="4">
    <source>
        <dbReference type="Proteomes" id="UP001567538"/>
    </source>
</evidence>
<feature type="compositionally biased region" description="Pro residues" evidence="1">
    <location>
        <begin position="11"/>
        <end position="25"/>
    </location>
</feature>
<name>A0ABD1HLY7_SALDI</name>
<organism evidence="3 4">
    <name type="scientific">Salvia divinorum</name>
    <name type="common">Maria pastora</name>
    <name type="synonym">Diviner's sage</name>
    <dbReference type="NCBI Taxonomy" id="28513"/>
    <lineage>
        <taxon>Eukaryota</taxon>
        <taxon>Viridiplantae</taxon>
        <taxon>Streptophyta</taxon>
        <taxon>Embryophyta</taxon>
        <taxon>Tracheophyta</taxon>
        <taxon>Spermatophyta</taxon>
        <taxon>Magnoliopsida</taxon>
        <taxon>eudicotyledons</taxon>
        <taxon>Gunneridae</taxon>
        <taxon>Pentapetalae</taxon>
        <taxon>asterids</taxon>
        <taxon>lamiids</taxon>
        <taxon>Lamiales</taxon>
        <taxon>Lamiaceae</taxon>
        <taxon>Nepetoideae</taxon>
        <taxon>Mentheae</taxon>
        <taxon>Salviinae</taxon>
        <taxon>Salvia</taxon>
        <taxon>Salvia subgen. Calosphace</taxon>
    </lineage>
</organism>
<proteinExistence type="predicted"/>
<sequence>MTSFSSSPSPSASPPPRPLLQPPPPRHSHSASLSTSPSPSPKRALLQPESKSSPPKRSPPLPWSHQETLALIQAYQEKWYSLKKGQLKAFQWEEVSITVAARCGFDEPSKTATQCRHKIEKLRKRYRSELQKPYLNSWQYFELMDQMERGPIPLDARPITMAKSFPNNISSNSNNNASNFSHGYSSLYSNSPDFYHNDDGVGGGGGGDSGVSDDSDEKWSTGHVAPAAAARNKSKSINNIVRGDVSGAVRGGKGAAVGRGLGGGGRGGRVVRNFVKERPVEYFGEGFSDDDGDDSDEDAADEEEQVAVEAGGSGGGGRGMELAAEIRGFTERFMGMETKKIEMMQEMQRYRMEMEKKRMEMIAEAQRRMVDTIGRAFGANKRAKLDQEC</sequence>
<dbReference type="Gene3D" id="1.10.10.60">
    <property type="entry name" value="Homeodomain-like"/>
    <property type="match status" value="1"/>
</dbReference>
<dbReference type="EMBL" id="JBEAFC010000004">
    <property type="protein sequence ID" value="KAL1557476.1"/>
    <property type="molecule type" value="Genomic_DNA"/>
</dbReference>
<feature type="domain" description="Myb-like" evidence="2">
    <location>
        <begin position="62"/>
        <end position="123"/>
    </location>
</feature>
<dbReference type="SMART" id="SM00595">
    <property type="entry name" value="MADF"/>
    <property type="match status" value="1"/>
</dbReference>
<feature type="region of interest" description="Disordered" evidence="1">
    <location>
        <begin position="1"/>
        <end position="63"/>
    </location>
</feature>
<dbReference type="Proteomes" id="UP001567538">
    <property type="component" value="Unassembled WGS sequence"/>
</dbReference>
<dbReference type="InterPro" id="IPR001005">
    <property type="entry name" value="SANT/Myb"/>
</dbReference>
<feature type="compositionally biased region" description="Low complexity" evidence="1">
    <location>
        <begin position="1"/>
        <end position="10"/>
    </location>
</feature>
<evidence type="ECO:0000259" key="2">
    <source>
        <dbReference type="PROSITE" id="PS50090"/>
    </source>
</evidence>
<evidence type="ECO:0000313" key="3">
    <source>
        <dbReference type="EMBL" id="KAL1557476.1"/>
    </source>
</evidence>
<protein>
    <submittedName>
        <fullName evidence="3">Trihelix transcription factor ASIL2-like</fullName>
    </submittedName>
</protein>
<dbReference type="InterPro" id="IPR044822">
    <property type="entry name" value="Myb_DNA-bind_4"/>
</dbReference>
<keyword evidence="4" id="KW-1185">Reference proteome</keyword>
<comment type="caution">
    <text evidence="3">The sequence shown here is derived from an EMBL/GenBank/DDBJ whole genome shotgun (WGS) entry which is preliminary data.</text>
</comment>